<dbReference type="AlphaFoldDB" id="A0A0D0CIG8"/>
<evidence type="ECO:0000256" key="1">
    <source>
        <dbReference type="SAM" id="SignalP"/>
    </source>
</evidence>
<dbReference type="EMBL" id="KN834767">
    <property type="protein sequence ID" value="KIK62469.1"/>
    <property type="molecule type" value="Genomic_DNA"/>
</dbReference>
<dbReference type="HOGENOM" id="CLU_2533607_0_0_1"/>
<evidence type="ECO:0000313" key="3">
    <source>
        <dbReference type="Proteomes" id="UP000053593"/>
    </source>
</evidence>
<reference evidence="2 3" key="1">
    <citation type="submission" date="2014-04" db="EMBL/GenBank/DDBJ databases">
        <title>Evolutionary Origins and Diversification of the Mycorrhizal Mutualists.</title>
        <authorList>
            <consortium name="DOE Joint Genome Institute"/>
            <consortium name="Mycorrhizal Genomics Consortium"/>
            <person name="Kohler A."/>
            <person name="Kuo A."/>
            <person name="Nagy L.G."/>
            <person name="Floudas D."/>
            <person name="Copeland A."/>
            <person name="Barry K.W."/>
            <person name="Cichocki N."/>
            <person name="Veneault-Fourrey C."/>
            <person name="LaButti K."/>
            <person name="Lindquist E.A."/>
            <person name="Lipzen A."/>
            <person name="Lundell T."/>
            <person name="Morin E."/>
            <person name="Murat C."/>
            <person name="Riley R."/>
            <person name="Ohm R."/>
            <person name="Sun H."/>
            <person name="Tunlid A."/>
            <person name="Henrissat B."/>
            <person name="Grigoriev I.V."/>
            <person name="Hibbett D.S."/>
            <person name="Martin F."/>
        </authorList>
    </citation>
    <scope>NUCLEOTIDE SEQUENCE [LARGE SCALE GENOMIC DNA]</scope>
    <source>
        <strain evidence="2 3">FD-317 M1</strain>
    </source>
</reference>
<protein>
    <submittedName>
        <fullName evidence="2">Uncharacterized protein</fullName>
    </submittedName>
</protein>
<name>A0A0D0CIG8_9AGAR</name>
<sequence length="84" mass="9295">MDTIFSIAFGLCLRFVISAISNSSLKITGTLVGIWEGIVLSHFTAKWPRSLDPYVAYAVRMFVDFLVTDSLARLLLVLIWTGVG</sequence>
<evidence type="ECO:0000313" key="2">
    <source>
        <dbReference type="EMBL" id="KIK62469.1"/>
    </source>
</evidence>
<keyword evidence="1" id="KW-0732">Signal</keyword>
<feature type="signal peptide" evidence="1">
    <location>
        <begin position="1"/>
        <end position="18"/>
    </location>
</feature>
<feature type="chain" id="PRO_5002208421" evidence="1">
    <location>
        <begin position="19"/>
        <end position="84"/>
    </location>
</feature>
<organism evidence="2 3">
    <name type="scientific">Collybiopsis luxurians FD-317 M1</name>
    <dbReference type="NCBI Taxonomy" id="944289"/>
    <lineage>
        <taxon>Eukaryota</taxon>
        <taxon>Fungi</taxon>
        <taxon>Dikarya</taxon>
        <taxon>Basidiomycota</taxon>
        <taxon>Agaricomycotina</taxon>
        <taxon>Agaricomycetes</taxon>
        <taxon>Agaricomycetidae</taxon>
        <taxon>Agaricales</taxon>
        <taxon>Marasmiineae</taxon>
        <taxon>Omphalotaceae</taxon>
        <taxon>Collybiopsis</taxon>
        <taxon>Collybiopsis luxurians</taxon>
    </lineage>
</organism>
<accession>A0A0D0CIG8</accession>
<gene>
    <name evidence="2" type="ORF">GYMLUDRAFT_116757</name>
</gene>
<dbReference type="OrthoDB" id="3231855at2759"/>
<proteinExistence type="predicted"/>
<dbReference type="Proteomes" id="UP000053593">
    <property type="component" value="Unassembled WGS sequence"/>
</dbReference>
<keyword evidence="3" id="KW-1185">Reference proteome</keyword>
<feature type="non-terminal residue" evidence="2">
    <location>
        <position position="84"/>
    </location>
</feature>